<name>A0A397JJP8_9GLOM</name>
<dbReference type="PRINTS" id="PR01431">
    <property type="entry name" value="TUBERIN"/>
</dbReference>
<dbReference type="InterPro" id="IPR035974">
    <property type="entry name" value="Rap/Ran-GAP_sf"/>
</dbReference>
<feature type="compositionally biased region" description="Low complexity" evidence="2">
    <location>
        <begin position="1519"/>
        <end position="1530"/>
    </location>
</feature>
<comment type="caution">
    <text evidence="4">The sequence shown here is derived from an EMBL/GenBank/DDBJ whole genome shotgun (WGS) entry which is preliminary data.</text>
</comment>
<organism evidence="4 5">
    <name type="scientific">Diversispora epigaea</name>
    <dbReference type="NCBI Taxonomy" id="1348612"/>
    <lineage>
        <taxon>Eukaryota</taxon>
        <taxon>Fungi</taxon>
        <taxon>Fungi incertae sedis</taxon>
        <taxon>Mucoromycota</taxon>
        <taxon>Glomeromycotina</taxon>
        <taxon>Glomeromycetes</taxon>
        <taxon>Diversisporales</taxon>
        <taxon>Diversisporaceae</taxon>
        <taxon>Diversispora</taxon>
    </lineage>
</organism>
<dbReference type="GO" id="GO:0032007">
    <property type="term" value="P:negative regulation of TOR signaling"/>
    <property type="evidence" value="ECO:0007669"/>
    <property type="project" value="InterPro"/>
</dbReference>
<keyword evidence="5" id="KW-1185">Reference proteome</keyword>
<sequence length="1563" mass="179639">MEETFGTFNSRPIDEKLLVQELKKPHPLDGLIKLIRVLCEIVKNYAFSDLTEIWSCISELLLPDKPVEARTVAFQFMISCIKGQHAANLGFLRVIFYDCIKSHNISEDFEIKLLALRQLCNDGRDISSFEKNLVKLLSTWVNETVQNLKDHNIEETSQETNNNIPISPPSIPNIESILEIIELDFRSQSNFPSRLQSVVSLLNNVVKFNFAQFEENDIIKLIEDISIACKKSKDVSDIMCCLDFWDIVLLFGYVPTNSLRSYVEVLVLCYKINDQNDKVSQTSWRIMHNLLKNHCAYSTIKILCNYLENSEIVTSETTTILQGSAMILGCAIWGNERIDSLSHTYYIVLSAMNKATKNYRDINVHLEILTKINDLVTNYIKKITSLEWEIILDILDNTRYHLIENKDIYGLDKKILDDLVEINLDLTDLTEVSGFISSYRKLIFQIQSLHISSSFEGPNSRFIDLIQKLRDYVSENTIIMLLDYYDSENALYPSSPDWLVMLVDVVNTFFIKKSTFKIRWRVLKMAIDVYEITKDIYLDQLIEAVILPMLTKLSEENDKDISTYLMDFLIIALKEAPTRWFSTLFKILIQCCRCICVLDQQNIKISSSHLDICKCVISTIGLITIFQHLLYKEDSLEQATEVYTEIIKILEDISAPVVCRLSLLQFMVRMRADNDHRIYFVKEIEKIERKGSVKETYERLWQVPENLQFEIFALRPSPYILSYGSSPIYYDESNSSIDDSHTNNYQKFVVLPLAEYSKCLTDILTNEKDWEIYSYALCHIPSQLSKQHLFCATSEQILNLRACLCDCIKNNRLGEGVQLPSNIKKVDIYVVAYQTLTVLISYHNLFNKAQRDELVMTFLAGLQKWTHSAKTCVHALYICLLELPLSATKMLPNIIIYLSKIITSATMSVHILEFLSGLARLPDLYVNFTEADFKRVFGIAMQYIQYSHAETKSSSSNGNTAQSTDALFQYEKMMAYHVIYVWFMSLRLSDRPKYVTFIIHGLLVANDCAQQVDEQTETCFDMLARFSFSNCVLKSEQSFINQVLLEHGKNKAKSRTWIQGNALLTIRTMKSLGWAEIVIRRPSGKASFLCKLENQIKLEDVDPVTLSATLMTHYNPDFYNIISLPETVENLISQHLETSDVIRESPSNSMDNSKPNNEDAKNKDKHTDKSIATAIELNENNENVNNIETNYVNNVQQVQRDIQQNVNEPSVQKLSARQQQILEDIFTPNLLNEKANIYRKDEPHVDPSFLFLQFSPYPYLLSREVPIPLPDDHSTTRALSMLDLAQVVDFHKIGVLYVGKDQTTEIEILSNVHGSQDYIDFLNKLGSLIRLKDCKRIYTGGLDTQLDSDGEYSYYWEDDITQVIFHCATLMPINLNNDPHCSLKKRHIGNDFVTIVFNESGHDYKFDTVPSHFNYINIVISPHSQRHLSELLNSPTNNTFYKVTMQRRAEMPEIGPITEFKMISASVLSAFVLAIALHANIFSQVFLQSGGSKKVEYVTNWKDRLRQIKRLKERFKSTNNSNINSGNVGNEKQQATTVNAGENQSETNTILSLEPVLDFTRYT</sequence>
<dbReference type="OrthoDB" id="19311at2759"/>
<evidence type="ECO:0000256" key="1">
    <source>
        <dbReference type="ARBA" id="ARBA00022468"/>
    </source>
</evidence>
<dbReference type="InterPro" id="IPR003913">
    <property type="entry name" value="Tuberin"/>
</dbReference>
<dbReference type="PANTHER" id="PTHR10063">
    <property type="entry name" value="TUBERIN"/>
    <property type="match status" value="1"/>
</dbReference>
<protein>
    <recommendedName>
        <fullName evidence="3">Rap-GAP domain-containing protein</fullName>
    </recommendedName>
</protein>
<feature type="compositionally biased region" description="Polar residues" evidence="2">
    <location>
        <begin position="1531"/>
        <end position="1544"/>
    </location>
</feature>
<dbReference type="Gene3D" id="3.40.50.11210">
    <property type="entry name" value="Rap/Ran-GAP"/>
    <property type="match status" value="1"/>
</dbReference>
<dbReference type="PROSITE" id="PS50085">
    <property type="entry name" value="RAPGAP"/>
    <property type="match status" value="1"/>
</dbReference>
<dbReference type="InterPro" id="IPR018515">
    <property type="entry name" value="Tuberin-type_domain"/>
</dbReference>
<feature type="compositionally biased region" description="Basic and acidic residues" evidence="2">
    <location>
        <begin position="1156"/>
        <end position="1166"/>
    </location>
</feature>
<keyword evidence="1" id="KW-0343">GTPase activation</keyword>
<dbReference type="FunFam" id="3.40.50.11210:FF:000007">
    <property type="entry name" value="Tuberous sclerosis 2"/>
    <property type="match status" value="1"/>
</dbReference>
<feature type="region of interest" description="Disordered" evidence="2">
    <location>
        <begin position="1140"/>
        <end position="1166"/>
    </location>
</feature>
<dbReference type="STRING" id="1348612.A0A397JJP8"/>
<dbReference type="Pfam" id="PF02145">
    <property type="entry name" value="Rap_GAP"/>
    <property type="match status" value="1"/>
</dbReference>
<dbReference type="InterPro" id="IPR027107">
    <property type="entry name" value="Tuberin/Ral-act_asu"/>
</dbReference>
<dbReference type="GO" id="GO:0005096">
    <property type="term" value="F:GTPase activator activity"/>
    <property type="evidence" value="ECO:0007669"/>
    <property type="project" value="UniProtKB-KW"/>
</dbReference>
<dbReference type="GO" id="GO:0051056">
    <property type="term" value="P:regulation of small GTPase mediated signal transduction"/>
    <property type="evidence" value="ECO:0007669"/>
    <property type="project" value="InterPro"/>
</dbReference>
<dbReference type="Pfam" id="PF03542">
    <property type="entry name" value="Tuberin"/>
    <property type="match status" value="1"/>
</dbReference>
<evidence type="ECO:0000259" key="3">
    <source>
        <dbReference type="PROSITE" id="PS50085"/>
    </source>
</evidence>
<dbReference type="SUPFAM" id="SSF111347">
    <property type="entry name" value="Rap/Ran-GAP"/>
    <property type="match status" value="1"/>
</dbReference>
<dbReference type="Pfam" id="PF11864">
    <property type="entry name" value="DUF3384"/>
    <property type="match status" value="1"/>
</dbReference>
<proteinExistence type="predicted"/>
<evidence type="ECO:0000256" key="2">
    <source>
        <dbReference type="SAM" id="MobiDB-lite"/>
    </source>
</evidence>
<gene>
    <name evidence="4" type="ORF">Glove_22g105</name>
</gene>
<dbReference type="InterPro" id="IPR024584">
    <property type="entry name" value="Tuberin_N"/>
</dbReference>
<dbReference type="PANTHER" id="PTHR10063:SF0">
    <property type="entry name" value="TUBERIN"/>
    <property type="match status" value="1"/>
</dbReference>
<evidence type="ECO:0000313" key="5">
    <source>
        <dbReference type="Proteomes" id="UP000266861"/>
    </source>
</evidence>
<dbReference type="InterPro" id="IPR000331">
    <property type="entry name" value="Rap/Ran_GAP_dom"/>
</dbReference>
<dbReference type="GO" id="GO:0005634">
    <property type="term" value="C:nucleus"/>
    <property type="evidence" value="ECO:0007669"/>
    <property type="project" value="InterPro"/>
</dbReference>
<feature type="region of interest" description="Disordered" evidence="2">
    <location>
        <begin position="1519"/>
        <end position="1544"/>
    </location>
</feature>
<evidence type="ECO:0000313" key="4">
    <source>
        <dbReference type="EMBL" id="RHZ88589.1"/>
    </source>
</evidence>
<feature type="domain" description="Rap-GAP" evidence="3">
    <location>
        <begin position="1279"/>
        <end position="1523"/>
    </location>
</feature>
<reference evidence="4 5" key="1">
    <citation type="submission" date="2018-08" db="EMBL/GenBank/DDBJ databases">
        <title>Genome and evolution of the arbuscular mycorrhizal fungus Diversispora epigaea (formerly Glomus versiforme) and its bacterial endosymbionts.</title>
        <authorList>
            <person name="Sun X."/>
            <person name="Fei Z."/>
            <person name="Harrison M."/>
        </authorList>
    </citation>
    <scope>NUCLEOTIDE SEQUENCE [LARGE SCALE GENOMIC DNA]</scope>
    <source>
        <strain evidence="4 5">IT104</strain>
    </source>
</reference>
<dbReference type="Proteomes" id="UP000266861">
    <property type="component" value="Unassembled WGS sequence"/>
</dbReference>
<dbReference type="EMBL" id="PQFF01000020">
    <property type="protein sequence ID" value="RHZ88589.1"/>
    <property type="molecule type" value="Genomic_DNA"/>
</dbReference>
<feature type="compositionally biased region" description="Polar residues" evidence="2">
    <location>
        <begin position="1145"/>
        <end position="1155"/>
    </location>
</feature>
<accession>A0A397JJP8</accession>
<dbReference type="GO" id="GO:0033596">
    <property type="term" value="C:TSC1-TSC2 complex"/>
    <property type="evidence" value="ECO:0007669"/>
    <property type="project" value="InterPro"/>
</dbReference>